<dbReference type="AlphaFoldDB" id="A0A905AUM4"/>
<keyword evidence="2" id="KW-1185">Reference proteome</keyword>
<proteinExistence type="predicted"/>
<accession>A0A905AUM4</accession>
<dbReference type="EMBL" id="CCAG010012512">
    <property type="status" value="NOT_ANNOTATED_CDS"/>
    <property type="molecule type" value="Genomic_DNA"/>
</dbReference>
<reference evidence="1" key="1">
    <citation type="submission" date="2022-10" db="UniProtKB">
        <authorList>
            <consortium name="EnsemblMetazoa"/>
        </authorList>
    </citation>
    <scope>IDENTIFICATION</scope>
    <source>
        <strain evidence="1">Yale</strain>
    </source>
</reference>
<dbReference type="EnsemblMetazoa" id="GMOY013353-RA">
    <property type="protein sequence ID" value="GMOY013353-PA"/>
    <property type="gene ID" value="GMOY013353"/>
</dbReference>
<protein>
    <submittedName>
        <fullName evidence="1">Uncharacterized protein</fullName>
    </submittedName>
</protein>
<evidence type="ECO:0000313" key="2">
    <source>
        <dbReference type="Proteomes" id="UP000092444"/>
    </source>
</evidence>
<name>A0A905AUM4_GLOMM</name>
<evidence type="ECO:0000313" key="1">
    <source>
        <dbReference type="EnsemblMetazoa" id="GMOY013353-PA"/>
    </source>
</evidence>
<dbReference type="Proteomes" id="UP000092444">
    <property type="component" value="Unassembled WGS sequence"/>
</dbReference>
<organism evidence="1 2">
    <name type="scientific">Glossina morsitans morsitans</name>
    <name type="common">Savannah tsetse fly</name>
    <dbReference type="NCBI Taxonomy" id="37546"/>
    <lineage>
        <taxon>Eukaryota</taxon>
        <taxon>Metazoa</taxon>
        <taxon>Ecdysozoa</taxon>
        <taxon>Arthropoda</taxon>
        <taxon>Hexapoda</taxon>
        <taxon>Insecta</taxon>
        <taxon>Pterygota</taxon>
        <taxon>Neoptera</taxon>
        <taxon>Endopterygota</taxon>
        <taxon>Diptera</taxon>
        <taxon>Brachycera</taxon>
        <taxon>Muscomorpha</taxon>
        <taxon>Hippoboscoidea</taxon>
        <taxon>Glossinidae</taxon>
        <taxon>Glossina</taxon>
    </lineage>
</organism>
<sequence length="74" mass="8340">MSVPLSDVRCWHSIGQKKENIVFKCGGNIESFCTLDDVENVPNWSDQNHAVDHKLNASAIFLTNIEIYHLLKVG</sequence>